<organism evidence="1 2">
    <name type="scientific">Catharanthus roseus</name>
    <name type="common">Madagascar periwinkle</name>
    <name type="synonym">Vinca rosea</name>
    <dbReference type="NCBI Taxonomy" id="4058"/>
    <lineage>
        <taxon>Eukaryota</taxon>
        <taxon>Viridiplantae</taxon>
        <taxon>Streptophyta</taxon>
        <taxon>Embryophyta</taxon>
        <taxon>Tracheophyta</taxon>
        <taxon>Spermatophyta</taxon>
        <taxon>Magnoliopsida</taxon>
        <taxon>eudicotyledons</taxon>
        <taxon>Gunneridae</taxon>
        <taxon>Pentapetalae</taxon>
        <taxon>asterids</taxon>
        <taxon>lamiids</taxon>
        <taxon>Gentianales</taxon>
        <taxon>Apocynaceae</taxon>
        <taxon>Rauvolfioideae</taxon>
        <taxon>Vinceae</taxon>
        <taxon>Catharanthinae</taxon>
        <taxon>Catharanthus</taxon>
    </lineage>
</organism>
<dbReference type="Proteomes" id="UP001060085">
    <property type="component" value="Linkage Group LG07"/>
</dbReference>
<dbReference type="EMBL" id="CM044707">
    <property type="protein sequence ID" value="KAI5653745.1"/>
    <property type="molecule type" value="Genomic_DNA"/>
</dbReference>
<protein>
    <submittedName>
        <fullName evidence="1">Uncharacterized protein</fullName>
    </submittedName>
</protein>
<accession>A0ACB9ZZQ8</accession>
<sequence length="186" mass="21215">MRSTTSFFEYERNDLLVLDEEQSIKNSKNAFLKELYMNKLVGPIPAELGGLKSLISLDVYYNNLTGPIPSSLSNLSNLRFFHLRSSKPDHVPASLRKRNESVEGLDLTCFYDYIENVLNINYLMSVINDLLSHHIEAITLKLRGCGMTLITRRKIVGAMYMLLHINLHGIQIGIRTFTSSFIVMSR</sequence>
<evidence type="ECO:0000313" key="2">
    <source>
        <dbReference type="Proteomes" id="UP001060085"/>
    </source>
</evidence>
<reference evidence="2" key="1">
    <citation type="journal article" date="2023" name="Nat. Plants">
        <title>Single-cell RNA sequencing provides a high-resolution roadmap for understanding the multicellular compartmentation of specialized metabolism.</title>
        <authorList>
            <person name="Sun S."/>
            <person name="Shen X."/>
            <person name="Li Y."/>
            <person name="Li Y."/>
            <person name="Wang S."/>
            <person name="Li R."/>
            <person name="Zhang H."/>
            <person name="Shen G."/>
            <person name="Guo B."/>
            <person name="Wei J."/>
            <person name="Xu J."/>
            <person name="St-Pierre B."/>
            <person name="Chen S."/>
            <person name="Sun C."/>
        </authorList>
    </citation>
    <scope>NUCLEOTIDE SEQUENCE [LARGE SCALE GENOMIC DNA]</scope>
</reference>
<name>A0ACB9ZZQ8_CATRO</name>
<comment type="caution">
    <text evidence="1">The sequence shown here is derived from an EMBL/GenBank/DDBJ whole genome shotgun (WGS) entry which is preliminary data.</text>
</comment>
<proteinExistence type="predicted"/>
<keyword evidence="2" id="KW-1185">Reference proteome</keyword>
<evidence type="ECO:0000313" key="1">
    <source>
        <dbReference type="EMBL" id="KAI5653745.1"/>
    </source>
</evidence>
<gene>
    <name evidence="1" type="ORF">M9H77_30932</name>
</gene>